<comment type="subcellular location">
    <subcellularLocation>
        <location evidence="8">Cytoplasm</location>
    </subcellularLocation>
</comment>
<dbReference type="InterPro" id="IPR013317">
    <property type="entry name" value="DnaA_dom"/>
</dbReference>
<dbReference type="PATRIC" id="fig|229920.5.peg.443"/>
<evidence type="ECO:0000256" key="1">
    <source>
        <dbReference type="ARBA" id="ARBA00006583"/>
    </source>
</evidence>
<dbReference type="InterPro" id="IPR027417">
    <property type="entry name" value="P-loop_NTPase"/>
</dbReference>
<dbReference type="Pfam" id="PF00308">
    <property type="entry name" value="Bac_DnaA"/>
    <property type="match status" value="1"/>
</dbReference>
<feature type="region of interest" description="Domain IV, binds dsDNA" evidence="8">
    <location>
        <begin position="327"/>
        <end position="451"/>
    </location>
</feature>
<dbReference type="Gene3D" id="1.10.8.60">
    <property type="match status" value="1"/>
</dbReference>
<dbReference type="Pfam" id="PF11638">
    <property type="entry name" value="DnaA_N"/>
    <property type="match status" value="1"/>
</dbReference>
<dbReference type="EMBL" id="LGCK01000014">
    <property type="protein sequence ID" value="KPL70505.1"/>
    <property type="molecule type" value="Genomic_DNA"/>
</dbReference>
<feature type="binding site" evidence="8">
    <location>
        <position position="159"/>
    </location>
    <ligand>
        <name>ATP</name>
        <dbReference type="ChEBI" id="CHEBI:30616"/>
    </ligand>
</feature>
<gene>
    <name evidence="8" type="primary">dnaA</name>
    <name evidence="14" type="ORF">ADM99_15375</name>
</gene>
<feature type="domain" description="AAA+ ATPase" evidence="12">
    <location>
        <begin position="145"/>
        <end position="272"/>
    </location>
</feature>
<evidence type="ECO:0000256" key="9">
    <source>
        <dbReference type="NCBIfam" id="TIGR00362"/>
    </source>
</evidence>
<comment type="domain">
    <text evidence="8">Domain I is involved in oligomerization and binding regulators, domain II is flexibile and of varying length in different bacteria, domain III forms the AAA+ region, while domain IV binds dsDNA.</text>
</comment>
<dbReference type="PROSITE" id="PS01008">
    <property type="entry name" value="DNAA"/>
    <property type="match status" value="1"/>
</dbReference>
<dbReference type="InterPro" id="IPR018312">
    <property type="entry name" value="Chromosome_initiator_DnaA_CS"/>
</dbReference>
<evidence type="ECO:0000256" key="5">
    <source>
        <dbReference type="ARBA" id="ARBA00022840"/>
    </source>
</evidence>
<keyword evidence="2 8" id="KW-0963">Cytoplasm</keyword>
<evidence type="ECO:0000256" key="7">
    <source>
        <dbReference type="ARBA" id="ARBA00023125"/>
    </source>
</evidence>
<dbReference type="GO" id="GO:0006270">
    <property type="term" value="P:DNA replication initiation"/>
    <property type="evidence" value="ECO:0007669"/>
    <property type="project" value="UniProtKB-UniRule"/>
</dbReference>
<dbReference type="NCBIfam" id="TIGR00362">
    <property type="entry name" value="DnaA"/>
    <property type="match status" value="1"/>
</dbReference>
<dbReference type="SMART" id="SM00382">
    <property type="entry name" value="AAA"/>
    <property type="match status" value="1"/>
</dbReference>
<dbReference type="InterPro" id="IPR013159">
    <property type="entry name" value="DnaA_C"/>
</dbReference>
<dbReference type="PRINTS" id="PR00051">
    <property type="entry name" value="DNAA"/>
</dbReference>
<dbReference type="InterPro" id="IPR003593">
    <property type="entry name" value="AAA+_ATPase"/>
</dbReference>
<evidence type="ECO:0000256" key="11">
    <source>
        <dbReference type="RuleBase" id="RU004227"/>
    </source>
</evidence>
<dbReference type="CDD" id="cd06571">
    <property type="entry name" value="Bac_DnaA_C"/>
    <property type="match status" value="1"/>
</dbReference>
<dbReference type="GO" id="GO:0008289">
    <property type="term" value="F:lipid binding"/>
    <property type="evidence" value="ECO:0007669"/>
    <property type="project" value="UniProtKB-KW"/>
</dbReference>
<dbReference type="Gene3D" id="1.10.1750.10">
    <property type="match status" value="1"/>
</dbReference>
<feature type="binding site" evidence="8">
    <location>
        <position position="158"/>
    </location>
    <ligand>
        <name>ATP</name>
        <dbReference type="ChEBI" id="CHEBI:30616"/>
    </ligand>
</feature>
<dbReference type="AlphaFoldDB" id="A0A0P6WP02"/>
<comment type="caution">
    <text evidence="8">Lacks conserved residue(s) required for the propagation of feature annotation.</text>
</comment>
<dbReference type="PANTHER" id="PTHR30050">
    <property type="entry name" value="CHROMOSOMAL REPLICATION INITIATOR PROTEIN DNAA"/>
    <property type="match status" value="1"/>
</dbReference>
<dbReference type="PANTHER" id="PTHR30050:SF2">
    <property type="entry name" value="CHROMOSOMAL REPLICATION INITIATOR PROTEIN DNAA"/>
    <property type="match status" value="1"/>
</dbReference>
<feature type="binding site" evidence="8">
    <location>
        <position position="156"/>
    </location>
    <ligand>
        <name>ATP</name>
        <dbReference type="ChEBI" id="CHEBI:30616"/>
    </ligand>
</feature>
<comment type="caution">
    <text evidence="14">The sequence shown here is derived from an EMBL/GenBank/DDBJ whole genome shotgun (WGS) entry which is preliminary data.</text>
</comment>
<keyword evidence="3 8" id="KW-0235">DNA replication</keyword>
<accession>A0A0P6WP02</accession>
<dbReference type="SMART" id="SM00760">
    <property type="entry name" value="Bac_DnaA_C"/>
    <property type="match status" value="1"/>
</dbReference>
<evidence type="ECO:0000256" key="6">
    <source>
        <dbReference type="ARBA" id="ARBA00023121"/>
    </source>
</evidence>
<evidence type="ECO:0000313" key="15">
    <source>
        <dbReference type="Proteomes" id="UP000050430"/>
    </source>
</evidence>
<dbReference type="GO" id="GO:0005737">
    <property type="term" value="C:cytoplasm"/>
    <property type="evidence" value="ECO:0007669"/>
    <property type="project" value="UniProtKB-SubCell"/>
</dbReference>
<dbReference type="GO" id="GO:0006275">
    <property type="term" value="P:regulation of DNA replication"/>
    <property type="evidence" value="ECO:0007669"/>
    <property type="project" value="UniProtKB-UniRule"/>
</dbReference>
<dbReference type="InterPro" id="IPR001957">
    <property type="entry name" value="Chromosome_initiator_DnaA"/>
</dbReference>
<keyword evidence="5 8" id="KW-0067">ATP-binding</keyword>
<reference evidence="14 15" key="1">
    <citation type="submission" date="2015-07" db="EMBL/GenBank/DDBJ databases">
        <title>Genome sequence of Leptolinea tardivitalis DSM 16556.</title>
        <authorList>
            <person name="Hemp J."/>
            <person name="Ward L.M."/>
            <person name="Pace L.A."/>
            <person name="Fischer W.W."/>
        </authorList>
    </citation>
    <scope>NUCLEOTIDE SEQUENCE [LARGE SCALE GENOMIC DNA]</scope>
    <source>
        <strain evidence="14 15">YMTK-2</strain>
    </source>
</reference>
<organism evidence="14 15">
    <name type="scientific">Leptolinea tardivitalis</name>
    <dbReference type="NCBI Taxonomy" id="229920"/>
    <lineage>
        <taxon>Bacteria</taxon>
        <taxon>Bacillati</taxon>
        <taxon>Chloroflexota</taxon>
        <taxon>Anaerolineae</taxon>
        <taxon>Anaerolineales</taxon>
        <taxon>Anaerolineaceae</taxon>
        <taxon>Leptolinea</taxon>
    </lineage>
</organism>
<protein>
    <recommendedName>
        <fullName evidence="8 9">Chromosomal replication initiator protein DnaA</fullName>
    </recommendedName>
</protein>
<comment type="function">
    <text evidence="8 10">Plays an essential role in the initiation and regulation of chromosomal replication. ATP-DnaA binds to the origin of replication (oriC) to initiate formation of the DNA replication initiation complex once per cell cycle. Binds the DnaA box (a 9 base pair repeat at the origin) and separates the double-stranded (ds)DNA. Forms a right-handed helical filament on oriC DNA; dsDNA binds to the exterior of the filament while single-stranded (ss)DNA is stabiized in the filament's interior. The ATP-DnaA-oriC complex binds and stabilizes one strand of the AT-rich DNA unwinding element (DUE), permitting loading of DNA polymerase. After initiation quickly degrades to an ADP-DnaA complex that is not apt for DNA replication. Binds acidic phospholipids.</text>
</comment>
<feature type="binding site" evidence="8">
    <location>
        <position position="160"/>
    </location>
    <ligand>
        <name>ATP</name>
        <dbReference type="ChEBI" id="CHEBI:30616"/>
    </ligand>
</feature>
<feature type="region of interest" description="Domain I, interacts with DnaA modulators" evidence="8">
    <location>
        <begin position="1"/>
        <end position="100"/>
    </location>
</feature>
<keyword evidence="15" id="KW-1185">Reference proteome</keyword>
<dbReference type="SUPFAM" id="SSF52540">
    <property type="entry name" value="P-loop containing nucleoside triphosphate hydrolases"/>
    <property type="match status" value="1"/>
</dbReference>
<keyword evidence="6 8" id="KW-0446">Lipid-binding</keyword>
<dbReference type="FunFam" id="3.40.50.300:FF:000150">
    <property type="entry name" value="Chromosomal replication initiator protein DnaA"/>
    <property type="match status" value="1"/>
</dbReference>
<name>A0A0P6WP02_9CHLR</name>
<dbReference type="FunFam" id="1.10.8.60:FF:000003">
    <property type="entry name" value="Chromosomal replication initiator protein DnaA"/>
    <property type="match status" value="1"/>
</dbReference>
<comment type="subunit">
    <text evidence="8">Oligomerizes as a right-handed, spiral filament on DNA at oriC.</text>
</comment>
<evidence type="ECO:0000313" key="14">
    <source>
        <dbReference type="EMBL" id="KPL70505.1"/>
    </source>
</evidence>
<evidence type="ECO:0000256" key="8">
    <source>
        <dbReference type="HAMAP-Rule" id="MF_00377"/>
    </source>
</evidence>
<feature type="domain" description="Chromosomal replication initiator DnaA C-terminal" evidence="13">
    <location>
        <begin position="353"/>
        <end position="422"/>
    </location>
</feature>
<dbReference type="HAMAP" id="MF_00377">
    <property type="entry name" value="DnaA_bact"/>
    <property type="match status" value="1"/>
</dbReference>
<dbReference type="InterPro" id="IPR020591">
    <property type="entry name" value="Chromosome_initiator_DnaA-like"/>
</dbReference>
<dbReference type="GO" id="GO:0003688">
    <property type="term" value="F:DNA replication origin binding"/>
    <property type="evidence" value="ECO:0007669"/>
    <property type="project" value="UniProtKB-UniRule"/>
</dbReference>
<evidence type="ECO:0000256" key="4">
    <source>
        <dbReference type="ARBA" id="ARBA00022741"/>
    </source>
</evidence>
<dbReference type="OrthoDB" id="9807019at2"/>
<dbReference type="Gene3D" id="3.30.300.180">
    <property type="match status" value="1"/>
</dbReference>
<dbReference type="InterPro" id="IPR038454">
    <property type="entry name" value="DnaA_N_sf"/>
</dbReference>
<comment type="similarity">
    <text evidence="1 8 11">Belongs to the DnaA family.</text>
</comment>
<dbReference type="RefSeq" id="WP_062422401.1">
    <property type="nucleotide sequence ID" value="NZ_BBYA01000010.1"/>
</dbReference>
<dbReference type="Gene3D" id="3.40.50.300">
    <property type="entry name" value="P-loop containing nucleotide triphosphate hydrolases"/>
    <property type="match status" value="1"/>
</dbReference>
<evidence type="ECO:0000259" key="13">
    <source>
        <dbReference type="SMART" id="SM00760"/>
    </source>
</evidence>
<dbReference type="Pfam" id="PF08299">
    <property type="entry name" value="Bac_DnaA_C"/>
    <property type="match status" value="1"/>
</dbReference>
<evidence type="ECO:0000256" key="10">
    <source>
        <dbReference type="RuleBase" id="RU000577"/>
    </source>
</evidence>
<keyword evidence="7 8" id="KW-0238">DNA-binding</keyword>
<dbReference type="STRING" id="229920.ADM99_15375"/>
<dbReference type="CDD" id="cd00009">
    <property type="entry name" value="AAA"/>
    <property type="match status" value="1"/>
</dbReference>
<dbReference type="InterPro" id="IPR010921">
    <property type="entry name" value="Trp_repressor/repl_initiator"/>
</dbReference>
<sequence>MMNPQSAWQAALGQLQMEMPKANFDTWVRSTELINYEKNTFTVGVQNAYARDWLDTRLTSTVSRILTGLMDSSQSVNFVVWQKNIEPAVDEAVIENEIEEEQREIEVRTNRTLNPRYTFDSFVVGASNRLAHAASLAVAENPARAYNPLFLYGGVGLGKTHMLQAIGNSTNARNLSVLYVSSEDFTNDLINAIRTHTTNQFRDRYRKADILLIDDIQFIAGKESTQEEFFHTFNALHGANKQLVISSDRPPKAMVTLEERLRSRFEWGLTVDIQPPDLETRMAILRSKAERAGRRVPNEIIEIIARQIQSNIRELEGALTRVLAFSDLSGMPLTTQLVTSALADMLPQHSSMEPRQVVNTVARAFGVTTEQMLGRDRSRGVALPRQVAMYLLREVANVSLPQIGQALGGRDHTTVMYACEKVADMIERDDHFRRQVVQLRDQLFGRTPMAL</sequence>
<evidence type="ECO:0000259" key="12">
    <source>
        <dbReference type="SMART" id="SM00382"/>
    </source>
</evidence>
<dbReference type="InterPro" id="IPR024633">
    <property type="entry name" value="DnaA_N_dom"/>
</dbReference>
<dbReference type="GO" id="GO:0005886">
    <property type="term" value="C:plasma membrane"/>
    <property type="evidence" value="ECO:0007669"/>
    <property type="project" value="TreeGrafter"/>
</dbReference>
<dbReference type="GO" id="GO:0005524">
    <property type="term" value="F:ATP binding"/>
    <property type="evidence" value="ECO:0007669"/>
    <property type="project" value="UniProtKB-UniRule"/>
</dbReference>
<evidence type="ECO:0000256" key="3">
    <source>
        <dbReference type="ARBA" id="ARBA00022705"/>
    </source>
</evidence>
<dbReference type="Proteomes" id="UP000050430">
    <property type="component" value="Unassembled WGS sequence"/>
</dbReference>
<proteinExistence type="inferred from homology"/>
<evidence type="ECO:0000256" key="2">
    <source>
        <dbReference type="ARBA" id="ARBA00022490"/>
    </source>
</evidence>
<keyword evidence="4 8" id="KW-0547">Nucleotide-binding</keyword>
<dbReference type="SUPFAM" id="SSF48295">
    <property type="entry name" value="TrpR-like"/>
    <property type="match status" value="1"/>
</dbReference>